<dbReference type="RefSeq" id="WP_034709281.1">
    <property type="nucleotide sequence ID" value="NZ_JPRH01000001.1"/>
</dbReference>
<protein>
    <recommendedName>
        <fullName evidence="4">DUF5105 domain-containing protein</fullName>
    </recommendedName>
</protein>
<dbReference type="EMBL" id="JPRH01000001">
    <property type="protein sequence ID" value="KFF14493.1"/>
    <property type="molecule type" value="Genomic_DNA"/>
</dbReference>
<evidence type="ECO:0000313" key="3">
    <source>
        <dbReference type="Proteomes" id="UP000028705"/>
    </source>
</evidence>
<dbReference type="OrthoDB" id="1243155at2"/>
<evidence type="ECO:0000313" key="2">
    <source>
        <dbReference type="EMBL" id="KFF14493.1"/>
    </source>
</evidence>
<proteinExistence type="predicted"/>
<accession>A0A086ACS9</accession>
<evidence type="ECO:0000256" key="1">
    <source>
        <dbReference type="SAM" id="SignalP"/>
    </source>
</evidence>
<name>A0A086ACS9_9FLAO</name>
<comment type="caution">
    <text evidence="2">The sequence shown here is derived from an EMBL/GenBank/DDBJ whole genome shotgun (WGS) entry which is preliminary data.</text>
</comment>
<keyword evidence="1" id="KW-0732">Signal</keyword>
<reference evidence="2 3" key="1">
    <citation type="submission" date="2014-07" db="EMBL/GenBank/DDBJ databases">
        <title>Genome of Chryseobacterium soli DSM 19298.</title>
        <authorList>
            <person name="Stropko S.J."/>
            <person name="Pipes S.E."/>
            <person name="Newman J."/>
        </authorList>
    </citation>
    <scope>NUCLEOTIDE SEQUENCE [LARGE SCALE GENOMIC DNA]</scope>
    <source>
        <strain evidence="2 3">DSM 19298</strain>
    </source>
</reference>
<feature type="signal peptide" evidence="1">
    <location>
        <begin position="1"/>
        <end position="21"/>
    </location>
</feature>
<dbReference type="AlphaFoldDB" id="A0A086ACS9"/>
<dbReference type="Proteomes" id="UP000028705">
    <property type="component" value="Unassembled WGS sequence"/>
</dbReference>
<dbReference type="STRING" id="445961.IW15_03415"/>
<feature type="chain" id="PRO_5001802459" description="DUF5105 domain-containing protein" evidence="1">
    <location>
        <begin position="22"/>
        <end position="226"/>
    </location>
</feature>
<gene>
    <name evidence="2" type="ORF">IW15_03415</name>
</gene>
<organism evidence="2 3">
    <name type="scientific">Chryseobacterium soli</name>
    <dbReference type="NCBI Taxonomy" id="445961"/>
    <lineage>
        <taxon>Bacteria</taxon>
        <taxon>Pseudomonadati</taxon>
        <taxon>Bacteroidota</taxon>
        <taxon>Flavobacteriia</taxon>
        <taxon>Flavobacteriales</taxon>
        <taxon>Weeksellaceae</taxon>
        <taxon>Chryseobacterium group</taxon>
        <taxon>Chryseobacterium</taxon>
    </lineage>
</organism>
<dbReference type="eggNOG" id="ENOG5033ECR">
    <property type="taxonomic scope" value="Bacteria"/>
</dbReference>
<keyword evidence="3" id="KW-1185">Reference proteome</keyword>
<sequence length="226" mass="26207">MRIFTTVLLGMFILCVQNFGAQTQTVKPEKVFGLYFNAFVQYDNTALAELNNYVSPFLGKENTYTMDQNEVFTKEVDQFTKNFLSNFPEEIAAQSQNEAKAFFTKMLGNFKNATYSIKNIKTIPNQQADNQNISEVSVEVAFKVPSKIAIPKFNDPKKISAEELKKYLKTTTKELVDADKKITVMQIFKLYQKKDGENIYYWNGGPEELVWKLYEFYFKNFNPDNK</sequence>
<evidence type="ECO:0008006" key="4">
    <source>
        <dbReference type="Google" id="ProtNLM"/>
    </source>
</evidence>